<evidence type="ECO:0000313" key="2">
    <source>
        <dbReference type="Proteomes" id="UP000887565"/>
    </source>
</evidence>
<dbReference type="AlphaFoldDB" id="A0A915J465"/>
<keyword evidence="2" id="KW-1185">Reference proteome</keyword>
<reference evidence="3" key="1">
    <citation type="submission" date="2022-11" db="UniProtKB">
        <authorList>
            <consortium name="WormBaseParasite"/>
        </authorList>
    </citation>
    <scope>IDENTIFICATION</scope>
</reference>
<evidence type="ECO:0000256" key="1">
    <source>
        <dbReference type="SAM" id="Phobius"/>
    </source>
</evidence>
<protein>
    <submittedName>
        <fullName evidence="3">Uncharacterized protein</fullName>
    </submittedName>
</protein>
<proteinExistence type="predicted"/>
<accession>A0A915J465</accession>
<organism evidence="2 3">
    <name type="scientific">Romanomermis culicivorax</name>
    <name type="common">Nematode worm</name>
    <dbReference type="NCBI Taxonomy" id="13658"/>
    <lineage>
        <taxon>Eukaryota</taxon>
        <taxon>Metazoa</taxon>
        <taxon>Ecdysozoa</taxon>
        <taxon>Nematoda</taxon>
        <taxon>Enoplea</taxon>
        <taxon>Dorylaimia</taxon>
        <taxon>Mermithida</taxon>
        <taxon>Mermithoidea</taxon>
        <taxon>Mermithidae</taxon>
        <taxon>Romanomermis</taxon>
    </lineage>
</organism>
<feature type="transmembrane region" description="Helical" evidence="1">
    <location>
        <begin position="122"/>
        <end position="155"/>
    </location>
</feature>
<keyword evidence="1" id="KW-1133">Transmembrane helix</keyword>
<keyword evidence="1" id="KW-0472">Membrane</keyword>
<sequence length="165" mass="18451">MIRKTERLQILAAKKDNFWQKKFFLSRKLLIAKFLIRYYSKIFLRKFAYFTTAGGADKTGPDEITPVDSLDGGYDGPTNGRGRGILIGSPYGGIICGGGIPPIGAIGTHLRRVKTNFRRSSFAAFIVWPLIIIHSFFVIEIVVVAAAAINFAFVANRRRFAFFLL</sequence>
<name>A0A915J465_ROMCU</name>
<dbReference type="WBParaSite" id="nRc.2.0.1.t21262-RA">
    <property type="protein sequence ID" value="nRc.2.0.1.t21262-RA"/>
    <property type="gene ID" value="nRc.2.0.1.g21262"/>
</dbReference>
<dbReference type="Proteomes" id="UP000887565">
    <property type="component" value="Unplaced"/>
</dbReference>
<evidence type="ECO:0000313" key="3">
    <source>
        <dbReference type="WBParaSite" id="nRc.2.0.1.t21262-RA"/>
    </source>
</evidence>
<keyword evidence="1" id="KW-0812">Transmembrane</keyword>